<organism evidence="1 2">
    <name type="scientific">Peribacillus frigoritolerans</name>
    <dbReference type="NCBI Taxonomy" id="450367"/>
    <lineage>
        <taxon>Bacteria</taxon>
        <taxon>Bacillati</taxon>
        <taxon>Bacillota</taxon>
        <taxon>Bacilli</taxon>
        <taxon>Bacillales</taxon>
        <taxon>Bacillaceae</taxon>
        <taxon>Peribacillus</taxon>
    </lineage>
</organism>
<protein>
    <submittedName>
        <fullName evidence="1">Uncharacterized protein</fullName>
    </submittedName>
</protein>
<evidence type="ECO:0000313" key="2">
    <source>
        <dbReference type="Proteomes" id="UP000680045"/>
    </source>
</evidence>
<proteinExistence type="predicted"/>
<dbReference type="AlphaFoldDB" id="A0A941FQZ2"/>
<dbReference type="EMBL" id="JAGTPW010000026">
    <property type="protein sequence ID" value="MBR8645111.1"/>
    <property type="molecule type" value="Genomic_DNA"/>
</dbReference>
<reference evidence="1" key="1">
    <citation type="submission" date="2021-04" db="EMBL/GenBank/DDBJ databases">
        <title>Whole genome sequencing of Enterococci isolates from hospitalized patients.</title>
        <authorList>
            <person name="Ogoti B.M."/>
            <person name="Onyambu F.G."/>
        </authorList>
    </citation>
    <scope>NUCLEOTIDE SEQUENCE</scope>
    <source>
        <strain evidence="1">242</strain>
    </source>
</reference>
<name>A0A941FQZ2_9BACI</name>
<comment type="caution">
    <text evidence="1">The sequence shown here is derived from an EMBL/GenBank/DDBJ whole genome shotgun (WGS) entry which is preliminary data.</text>
</comment>
<dbReference type="Proteomes" id="UP000680045">
    <property type="component" value="Unassembled WGS sequence"/>
</dbReference>
<gene>
    <name evidence="1" type="ORF">KEH51_15340</name>
</gene>
<sequence>MEGTKRISLPYLYVKEEPDYPRIMGFDFGQGDQEGTYRYEMYLPRGAEEFGIALYEEDSLKFAGYLDWSRSAPSGLIKKMY</sequence>
<accession>A0A941FQZ2</accession>
<evidence type="ECO:0000313" key="1">
    <source>
        <dbReference type="EMBL" id="MBR8645111.1"/>
    </source>
</evidence>